<reference evidence="1" key="1">
    <citation type="journal article" date="2021" name="PeerJ">
        <title>Analysis of 44 Vibrio anguillarum genomes reveals high genetic diversity.</title>
        <authorList>
            <person name="Hansen M.J."/>
            <person name="Dalsgaard I."/>
        </authorList>
    </citation>
    <scope>NUCLEOTIDE SEQUENCE</scope>
    <source>
        <strain evidence="1">850617-1/1</strain>
    </source>
</reference>
<proteinExistence type="predicted"/>
<dbReference type="EMBL" id="SCLC01002011">
    <property type="protein sequence ID" value="MBF4438377.1"/>
    <property type="molecule type" value="Genomic_DNA"/>
</dbReference>
<dbReference type="Proteomes" id="UP000786185">
    <property type="component" value="Unassembled WGS sequence"/>
</dbReference>
<name>A0AAW4BPS9_VIBAN</name>
<gene>
    <name evidence="1" type="ORF">ERJ77_28595</name>
</gene>
<evidence type="ECO:0000313" key="1">
    <source>
        <dbReference type="EMBL" id="MBF4438377.1"/>
    </source>
</evidence>
<evidence type="ECO:0000313" key="2">
    <source>
        <dbReference type="Proteomes" id="UP000786185"/>
    </source>
</evidence>
<accession>A0AAW4BPS9</accession>
<dbReference type="AlphaFoldDB" id="A0AAW4BPS9"/>
<protein>
    <submittedName>
        <fullName evidence="1">Glutathione synthase</fullName>
    </submittedName>
</protein>
<feature type="non-terminal residue" evidence="1">
    <location>
        <position position="1"/>
    </location>
</feature>
<sequence>SSVYILGNSLSGVPEDEHCSIERFKREFDDALIFEDKLIAITVAGARSGINFGAMMKNNLISTWDSTVASVAAVVQANIGRACGYHGNNSSLHFTNLNATEAYASILDHLEKTCSEEAASDFDGLKEFFDDVCQEYQVNGLDVGLTIKYKRRRPISDVETYRTDSYI</sequence>
<feature type="non-terminal residue" evidence="1">
    <location>
        <position position="167"/>
    </location>
</feature>
<organism evidence="1 2">
    <name type="scientific">Vibrio anguillarum</name>
    <name type="common">Listonella anguillarum</name>
    <dbReference type="NCBI Taxonomy" id="55601"/>
    <lineage>
        <taxon>Bacteria</taxon>
        <taxon>Pseudomonadati</taxon>
        <taxon>Pseudomonadota</taxon>
        <taxon>Gammaproteobacteria</taxon>
        <taxon>Vibrionales</taxon>
        <taxon>Vibrionaceae</taxon>
        <taxon>Vibrio</taxon>
    </lineage>
</organism>
<comment type="caution">
    <text evidence="1">The sequence shown here is derived from an EMBL/GenBank/DDBJ whole genome shotgun (WGS) entry which is preliminary data.</text>
</comment>